<keyword evidence="1" id="KW-0732">Signal</keyword>
<dbReference type="OrthoDB" id="52485at2"/>
<gene>
    <name evidence="2" type="ordered locus">Deima_0069</name>
</gene>
<reference evidence="2 3" key="1">
    <citation type="journal article" date="2011" name="Stand. Genomic Sci.">
        <title>Complete genome sequence of Deinococcus maricopensis type strain (LB-34).</title>
        <authorList>
            <person name="Pukall R."/>
            <person name="Zeytun A."/>
            <person name="Lucas S."/>
            <person name="Lapidus A."/>
            <person name="Hammon N."/>
            <person name="Deshpande S."/>
            <person name="Nolan M."/>
            <person name="Cheng J.F."/>
            <person name="Pitluck S."/>
            <person name="Liolios K."/>
            <person name="Pagani I."/>
            <person name="Mikhailova N."/>
            <person name="Ivanova N."/>
            <person name="Mavromatis K."/>
            <person name="Pati A."/>
            <person name="Tapia R."/>
            <person name="Han C."/>
            <person name="Goodwin L."/>
            <person name="Chen A."/>
            <person name="Palaniappan K."/>
            <person name="Land M."/>
            <person name="Hauser L."/>
            <person name="Chang Y.J."/>
            <person name="Jeffries C.D."/>
            <person name="Brambilla E.M."/>
            <person name="Rohde M."/>
            <person name="Goker M."/>
            <person name="Detter J.C."/>
            <person name="Woyke T."/>
            <person name="Bristow J."/>
            <person name="Eisen J.A."/>
            <person name="Markowitz V."/>
            <person name="Hugenholtz P."/>
            <person name="Kyrpides N.C."/>
            <person name="Klenk H.P."/>
        </authorList>
    </citation>
    <scope>NUCLEOTIDE SEQUENCE [LARGE SCALE GENOMIC DNA]</scope>
    <source>
        <strain evidence="3">DSM 21211 / LMG 22137 / NRRL B-23946 / LB-34</strain>
    </source>
</reference>
<dbReference type="EMBL" id="CP002454">
    <property type="protein sequence ID" value="ADV65733.1"/>
    <property type="molecule type" value="Genomic_DNA"/>
</dbReference>
<evidence type="ECO:0000313" key="3">
    <source>
        <dbReference type="Proteomes" id="UP000008635"/>
    </source>
</evidence>
<sequence length="654" mass="68609" precursor="true">MRRLTALLTLVALAWSGGDAAKIGSVQYAPPAGWVPRVQGELVSLTTAAGASRGVMLVIPTPGVSGDVRAWFEARIKELSSDGQVTDRTEIQSGNGPAGATLLLQGVTLKLAQGAQSRIYTAVVAGKQATMVVLAAPDGNALKAAQPALLSLINSVQLPGQQTAQTAAAGKGTQGTAATANSAPVKLPAVKAQNAAQFKAAGGDPSSAVIPDEFRCYQEKVGSGLTPELTVQVLSGGKYRTAYGSGTFAVSKDGSLRRLAWRGGPLDGAEGYLNFDDYGQTLSVTNVGEGTLERPAKFECYQRGARENLTLLQFKLKIPAVTAYPCSLTDGSGRSGGKLEILPGGTYRLNGQTGRFTVDFRSDQDEDWSDLSFSGGPLDDATGTYQEDRLGVREVSVYRPKMNCQSVAKPTPIPRYGSGRAPAPPKGSGGLSGAYATWYADPLATLGYGGCGGLCWETRFFTKAGYVYTEEPESSVDEADCSRTHPNGLPVCEVYRVQGGKITIGSDQPEVLKRSGANLIIGGRTYTPLLSLQGVKLNGQFEAQTFYGGGTNTTSAAFQNRLVFTPQGTFTQARHGGMVSTATDTGTTAGNVIGGVSASSQRSSAGSYRVQGFSLELRFGDGHVERRFAYVLPGKNGKPDLDLLRIGGLSYTRK</sequence>
<dbReference type="AlphaFoldDB" id="E8U2Z5"/>
<dbReference type="KEGG" id="dmr:Deima_0069"/>
<keyword evidence="3" id="KW-1185">Reference proteome</keyword>
<dbReference type="Proteomes" id="UP000008635">
    <property type="component" value="Chromosome"/>
</dbReference>
<protein>
    <submittedName>
        <fullName evidence="2">Uncharacterized protein</fullName>
    </submittedName>
</protein>
<dbReference type="RefSeq" id="WP_013555238.1">
    <property type="nucleotide sequence ID" value="NC_014958.1"/>
</dbReference>
<organism evidence="2 3">
    <name type="scientific">Deinococcus maricopensis (strain DSM 21211 / LMG 22137 / NRRL B-23946 / LB-34)</name>
    <dbReference type="NCBI Taxonomy" id="709986"/>
    <lineage>
        <taxon>Bacteria</taxon>
        <taxon>Thermotogati</taxon>
        <taxon>Deinococcota</taxon>
        <taxon>Deinococci</taxon>
        <taxon>Deinococcales</taxon>
        <taxon>Deinococcaceae</taxon>
        <taxon>Deinococcus</taxon>
    </lineage>
</organism>
<feature type="signal peptide" evidence="1">
    <location>
        <begin position="1"/>
        <end position="21"/>
    </location>
</feature>
<proteinExistence type="predicted"/>
<evidence type="ECO:0000256" key="1">
    <source>
        <dbReference type="SAM" id="SignalP"/>
    </source>
</evidence>
<dbReference type="HOGENOM" id="CLU_386728_0_0_0"/>
<evidence type="ECO:0000313" key="2">
    <source>
        <dbReference type="EMBL" id="ADV65733.1"/>
    </source>
</evidence>
<feature type="chain" id="PRO_5003232293" evidence="1">
    <location>
        <begin position="22"/>
        <end position="654"/>
    </location>
</feature>
<accession>E8U2Z5</accession>
<reference evidence="3" key="2">
    <citation type="submission" date="2011-01" db="EMBL/GenBank/DDBJ databases">
        <title>The complete genome of Deinococcus maricopensis DSM 21211.</title>
        <authorList>
            <consortium name="US DOE Joint Genome Institute (JGI-PGF)"/>
            <person name="Lucas S."/>
            <person name="Copeland A."/>
            <person name="Lapidus A."/>
            <person name="Goodwin L."/>
            <person name="Pitluck S."/>
            <person name="Kyrpides N."/>
            <person name="Mavromatis K."/>
            <person name="Pagani I."/>
            <person name="Ivanova N."/>
            <person name="Ovchinnikova G."/>
            <person name="Zeytun A."/>
            <person name="Detter J.C."/>
            <person name="Han C."/>
            <person name="Land M."/>
            <person name="Hauser L."/>
            <person name="Markowitz V."/>
            <person name="Cheng J.-F."/>
            <person name="Hugenholtz P."/>
            <person name="Woyke T."/>
            <person name="Wu D."/>
            <person name="Pukall R."/>
            <person name="Gehrich-Schroeter G."/>
            <person name="Brambilla E."/>
            <person name="Klenk H.-P."/>
            <person name="Eisen J.A."/>
        </authorList>
    </citation>
    <scope>NUCLEOTIDE SEQUENCE [LARGE SCALE GENOMIC DNA]</scope>
    <source>
        <strain evidence="3">DSM 21211 / LMG 22137 / NRRL B-23946 / LB-34</strain>
    </source>
</reference>
<name>E8U2Z5_DEIML</name>